<dbReference type="PANTHER" id="PTHR12867:SF6">
    <property type="entry name" value="N-ACETYLGLUCOSAMINYLDIPHOSPHODOLICHOL N-ACETYLGLUCOSAMINYLTRANSFERASE"/>
    <property type="match status" value="1"/>
</dbReference>
<accession>A0AAV8V113</accession>
<dbReference type="EMBL" id="JAMWBK010000002">
    <property type="protein sequence ID" value="KAJ8907561.1"/>
    <property type="molecule type" value="Genomic_DNA"/>
</dbReference>
<evidence type="ECO:0000256" key="1">
    <source>
        <dbReference type="ARBA" id="ARBA00004240"/>
    </source>
</evidence>
<comment type="subcellular location">
    <subcellularLocation>
        <location evidence="1">Endoplasmic reticulum</location>
    </subcellularLocation>
</comment>
<reference evidence="9 10" key="1">
    <citation type="journal article" date="2023" name="Nat. Commun.">
        <title>Origin of minicircular mitochondrial genomes in red algae.</title>
        <authorList>
            <person name="Lee Y."/>
            <person name="Cho C.H."/>
            <person name="Lee Y.M."/>
            <person name="Park S.I."/>
            <person name="Yang J.H."/>
            <person name="West J.A."/>
            <person name="Bhattacharya D."/>
            <person name="Yoon H.S."/>
        </authorList>
    </citation>
    <scope>NUCLEOTIDE SEQUENCE [LARGE SCALE GENOMIC DNA]</scope>
    <source>
        <strain evidence="9 10">CCMP1338</strain>
        <tissue evidence="9">Whole cell</tissue>
    </source>
</reference>
<evidence type="ECO:0000256" key="6">
    <source>
        <dbReference type="ARBA" id="ARBA00022679"/>
    </source>
</evidence>
<dbReference type="AlphaFoldDB" id="A0AAV8V113"/>
<dbReference type="InterPro" id="IPR007235">
    <property type="entry name" value="Glyco_trans_28_C"/>
</dbReference>
<gene>
    <name evidence="9" type="ORF">NDN08_007672</name>
</gene>
<evidence type="ECO:0000313" key="9">
    <source>
        <dbReference type="EMBL" id="KAJ8907561.1"/>
    </source>
</evidence>
<keyword evidence="5" id="KW-0328">Glycosyltransferase</keyword>
<name>A0AAV8V113_9RHOD</name>
<evidence type="ECO:0000259" key="8">
    <source>
        <dbReference type="Pfam" id="PF04101"/>
    </source>
</evidence>
<dbReference type="GO" id="GO:0004577">
    <property type="term" value="F:N-acetylglucosaminyldiphosphodolichol N-acetylglucosaminyltransferase activity"/>
    <property type="evidence" value="ECO:0007669"/>
    <property type="project" value="UniProtKB-EC"/>
</dbReference>
<sequence>MRAFVTVGSTQFDELIMALDDERVQKALRDIGVTKLTVQYGRGRYRMATGSGSFLDVEAYDFKRSLHDDMTAADLIISHAGAGTILESLRLEKRLIVVVNESLMDNHQAELAEEMERNNHSYAATVSTLLDVIRRAEFSTRVPLPPPNSEAVPTVLKEELLLRNLGL</sequence>
<keyword evidence="7" id="KW-0256">Endoplasmic reticulum</keyword>
<dbReference type="Gene3D" id="3.40.50.2000">
    <property type="entry name" value="Glycogen Phosphorylase B"/>
    <property type="match status" value="1"/>
</dbReference>
<comment type="similarity">
    <text evidence="2">Belongs to the glycosyltransferase 28 family.</text>
</comment>
<dbReference type="GO" id="GO:0005783">
    <property type="term" value="C:endoplasmic reticulum"/>
    <property type="evidence" value="ECO:0007669"/>
    <property type="project" value="UniProtKB-SubCell"/>
</dbReference>
<dbReference type="PANTHER" id="PTHR12867">
    <property type="entry name" value="GLYCOSYL TRANSFERASE-RELATED"/>
    <property type="match status" value="1"/>
</dbReference>
<evidence type="ECO:0000256" key="3">
    <source>
        <dbReference type="ARBA" id="ARBA00012614"/>
    </source>
</evidence>
<evidence type="ECO:0000256" key="2">
    <source>
        <dbReference type="ARBA" id="ARBA00006962"/>
    </source>
</evidence>
<organism evidence="9 10">
    <name type="scientific">Rhodosorus marinus</name>
    <dbReference type="NCBI Taxonomy" id="101924"/>
    <lineage>
        <taxon>Eukaryota</taxon>
        <taxon>Rhodophyta</taxon>
        <taxon>Stylonematophyceae</taxon>
        <taxon>Stylonematales</taxon>
        <taxon>Stylonemataceae</taxon>
        <taxon>Rhodosorus</taxon>
    </lineage>
</organism>
<evidence type="ECO:0000256" key="7">
    <source>
        <dbReference type="ARBA" id="ARBA00022824"/>
    </source>
</evidence>
<proteinExistence type="inferred from homology"/>
<feature type="domain" description="Glycosyl transferase family 28 C-terminal" evidence="8">
    <location>
        <begin position="4"/>
        <end position="136"/>
    </location>
</feature>
<dbReference type="Proteomes" id="UP001157974">
    <property type="component" value="Unassembled WGS sequence"/>
</dbReference>
<comment type="caution">
    <text evidence="9">The sequence shown here is derived from an EMBL/GenBank/DDBJ whole genome shotgun (WGS) entry which is preliminary data.</text>
</comment>
<protein>
    <recommendedName>
        <fullName evidence="4">UDP-N-acetylglucosamine transferase subunit ALG13</fullName>
        <ecNumber evidence="3">2.4.1.141</ecNumber>
    </recommendedName>
</protein>
<evidence type="ECO:0000256" key="5">
    <source>
        <dbReference type="ARBA" id="ARBA00022676"/>
    </source>
</evidence>
<dbReference type="Pfam" id="PF04101">
    <property type="entry name" value="Glyco_tran_28_C"/>
    <property type="match status" value="1"/>
</dbReference>
<evidence type="ECO:0000313" key="10">
    <source>
        <dbReference type="Proteomes" id="UP001157974"/>
    </source>
</evidence>
<dbReference type="EC" id="2.4.1.141" evidence="3"/>
<keyword evidence="10" id="KW-1185">Reference proteome</keyword>
<dbReference type="GO" id="GO:0006488">
    <property type="term" value="P:dolichol-linked oligosaccharide biosynthetic process"/>
    <property type="evidence" value="ECO:0007669"/>
    <property type="project" value="InterPro"/>
</dbReference>
<keyword evidence="6" id="KW-0808">Transferase</keyword>
<dbReference type="SUPFAM" id="SSF53756">
    <property type="entry name" value="UDP-Glycosyltransferase/glycogen phosphorylase"/>
    <property type="match status" value="1"/>
</dbReference>
<dbReference type="InterPro" id="IPR039042">
    <property type="entry name" value="Alg13-like"/>
</dbReference>
<evidence type="ECO:0000256" key="4">
    <source>
        <dbReference type="ARBA" id="ARBA00017468"/>
    </source>
</evidence>